<dbReference type="PROSITE" id="PS50137">
    <property type="entry name" value="DS_RBD"/>
    <property type="match status" value="1"/>
</dbReference>
<keyword evidence="3" id="KW-0378">Hydrolase</keyword>
<dbReference type="SMART" id="SM00358">
    <property type="entry name" value="DSRM"/>
    <property type="match status" value="1"/>
</dbReference>
<dbReference type="PANTHER" id="PTHR11207:SF0">
    <property type="entry name" value="RIBONUCLEASE 3"/>
    <property type="match status" value="1"/>
</dbReference>
<evidence type="ECO:0000256" key="2">
    <source>
        <dbReference type="ARBA" id="ARBA00022759"/>
    </source>
</evidence>
<evidence type="ECO:0000313" key="8">
    <source>
        <dbReference type="Ensembl" id="ENSOKIP00005106091.1"/>
    </source>
</evidence>
<dbReference type="Proteomes" id="UP000694557">
    <property type="component" value="Unassembled WGS sequence"/>
</dbReference>
<reference evidence="8" key="2">
    <citation type="submission" date="2025-09" db="UniProtKB">
        <authorList>
            <consortium name="Ensembl"/>
        </authorList>
    </citation>
    <scope>IDENTIFICATION</scope>
</reference>
<dbReference type="GO" id="GO:0031053">
    <property type="term" value="P:primary miRNA processing"/>
    <property type="evidence" value="ECO:0007669"/>
    <property type="project" value="TreeGrafter"/>
</dbReference>
<dbReference type="Gene3D" id="3.30.160.20">
    <property type="match status" value="1"/>
</dbReference>
<evidence type="ECO:0000256" key="3">
    <source>
        <dbReference type="ARBA" id="ARBA00022801"/>
    </source>
</evidence>
<dbReference type="Ensembl" id="ENSOKIT00005113729.1">
    <property type="protein sequence ID" value="ENSOKIP00005106091.1"/>
    <property type="gene ID" value="ENSOKIG00005046553.1"/>
</dbReference>
<reference evidence="8" key="1">
    <citation type="submission" date="2025-08" db="UniProtKB">
        <authorList>
            <consortium name="Ensembl"/>
        </authorList>
    </citation>
    <scope>IDENTIFICATION</scope>
</reference>
<evidence type="ECO:0000256" key="6">
    <source>
        <dbReference type="SAM" id="MobiDB-lite"/>
    </source>
</evidence>
<dbReference type="SUPFAM" id="SSF54768">
    <property type="entry name" value="dsRNA-binding domain-like"/>
    <property type="match status" value="1"/>
</dbReference>
<evidence type="ECO:0000256" key="1">
    <source>
        <dbReference type="ARBA" id="ARBA00022722"/>
    </source>
</evidence>
<keyword evidence="9" id="KW-1185">Reference proteome</keyword>
<name>A0A8C7KW67_ONCKI</name>
<organism evidence="8 9">
    <name type="scientific">Oncorhynchus kisutch</name>
    <name type="common">Coho salmon</name>
    <name type="synonym">Salmo kisutch</name>
    <dbReference type="NCBI Taxonomy" id="8019"/>
    <lineage>
        <taxon>Eukaryota</taxon>
        <taxon>Metazoa</taxon>
        <taxon>Chordata</taxon>
        <taxon>Craniata</taxon>
        <taxon>Vertebrata</taxon>
        <taxon>Euteleostomi</taxon>
        <taxon>Actinopterygii</taxon>
        <taxon>Neopterygii</taxon>
        <taxon>Teleostei</taxon>
        <taxon>Protacanthopterygii</taxon>
        <taxon>Salmoniformes</taxon>
        <taxon>Salmonidae</taxon>
        <taxon>Salmoninae</taxon>
        <taxon>Oncorhynchus</taxon>
    </lineage>
</organism>
<sequence length="115" mass="13291">SWTCFFLLDWNDPKSQLQQFCLTLGTEATALSIPLSPLYNGAGQSHARTETVAVYFKEERIGCGKGPSIQQAVMEAAMDWLEKYKLFEEEQELKEMKRERERQQKVGDEPEESRK</sequence>
<protein>
    <submittedName>
        <fullName evidence="8">Drosha ribonuclease III</fullName>
    </submittedName>
</protein>
<dbReference type="GO" id="GO:0031054">
    <property type="term" value="P:pre-miRNA processing"/>
    <property type="evidence" value="ECO:0007669"/>
    <property type="project" value="TreeGrafter"/>
</dbReference>
<gene>
    <name evidence="8" type="primary">DROSHA</name>
</gene>
<dbReference type="Pfam" id="PF00035">
    <property type="entry name" value="dsrm"/>
    <property type="match status" value="1"/>
</dbReference>
<feature type="domain" description="DRBM" evidence="7">
    <location>
        <begin position="12"/>
        <end position="86"/>
    </location>
</feature>
<dbReference type="InterPro" id="IPR014720">
    <property type="entry name" value="dsRBD_dom"/>
</dbReference>
<keyword evidence="2" id="KW-0255">Endonuclease</keyword>
<keyword evidence="4 5" id="KW-0694">RNA-binding</keyword>
<dbReference type="GO" id="GO:0070877">
    <property type="term" value="C:microprocessor complex"/>
    <property type="evidence" value="ECO:0007669"/>
    <property type="project" value="TreeGrafter"/>
</dbReference>
<dbReference type="GO" id="GO:0004525">
    <property type="term" value="F:ribonuclease III activity"/>
    <property type="evidence" value="ECO:0007669"/>
    <property type="project" value="TreeGrafter"/>
</dbReference>
<keyword evidence="1" id="KW-0540">Nuclease</keyword>
<dbReference type="GO" id="GO:0003723">
    <property type="term" value="F:RNA binding"/>
    <property type="evidence" value="ECO:0007669"/>
    <property type="project" value="UniProtKB-UniRule"/>
</dbReference>
<accession>A0A8C7KW67</accession>
<proteinExistence type="predicted"/>
<evidence type="ECO:0000259" key="7">
    <source>
        <dbReference type="PROSITE" id="PS50137"/>
    </source>
</evidence>
<dbReference type="PANTHER" id="PTHR11207">
    <property type="entry name" value="RIBONUCLEASE III"/>
    <property type="match status" value="1"/>
</dbReference>
<dbReference type="AlphaFoldDB" id="A0A8C7KW67"/>
<feature type="region of interest" description="Disordered" evidence="6">
    <location>
        <begin position="95"/>
        <end position="115"/>
    </location>
</feature>
<evidence type="ECO:0000256" key="4">
    <source>
        <dbReference type="ARBA" id="ARBA00022884"/>
    </source>
</evidence>
<dbReference type="GeneTree" id="ENSGT00730000111052"/>
<evidence type="ECO:0000313" key="9">
    <source>
        <dbReference type="Proteomes" id="UP000694557"/>
    </source>
</evidence>
<evidence type="ECO:0000256" key="5">
    <source>
        <dbReference type="PROSITE-ProRule" id="PRU00266"/>
    </source>
</evidence>